<comment type="caution">
    <text evidence="1">The sequence shown here is derived from an EMBL/GenBank/DDBJ whole genome shotgun (WGS) entry which is preliminary data.</text>
</comment>
<dbReference type="Pfam" id="PF17117">
    <property type="entry name" value="DUF5104"/>
    <property type="match status" value="1"/>
</dbReference>
<gene>
    <name evidence="1" type="ORF">DEAC_c37350</name>
</gene>
<dbReference type="RefSeq" id="WP_047811526.1">
    <property type="nucleotide sequence ID" value="NZ_LDZY01000015.1"/>
</dbReference>
<protein>
    <recommendedName>
        <fullName evidence="3">DUF5104 domain-containing protein</fullName>
    </recommendedName>
</protein>
<dbReference type="PROSITE" id="PS51257">
    <property type="entry name" value="PROKAR_LIPOPROTEIN"/>
    <property type="match status" value="1"/>
</dbReference>
<evidence type="ECO:0000313" key="2">
    <source>
        <dbReference type="Proteomes" id="UP000036356"/>
    </source>
</evidence>
<dbReference type="Gene3D" id="3.10.450.50">
    <property type="match status" value="1"/>
</dbReference>
<reference evidence="1 2" key="1">
    <citation type="submission" date="2015-06" db="EMBL/GenBank/DDBJ databases">
        <title>Draft genome of the moderately acidophilic sulfate reducer Candidatus Desulfosporosinus acididurans strain M1.</title>
        <authorList>
            <person name="Poehlein A."/>
            <person name="Petzsch P."/>
            <person name="Johnson B.D."/>
            <person name="Schloemann M."/>
            <person name="Daniel R."/>
            <person name="Muehling M."/>
        </authorList>
    </citation>
    <scope>NUCLEOTIDE SEQUENCE [LARGE SCALE GENOMIC DNA]</scope>
    <source>
        <strain evidence="1 2">M1</strain>
    </source>
</reference>
<dbReference type="AlphaFoldDB" id="A0A0J1FLF2"/>
<evidence type="ECO:0000313" key="1">
    <source>
        <dbReference type="EMBL" id="KLU64305.1"/>
    </source>
</evidence>
<dbReference type="InterPro" id="IPR031344">
    <property type="entry name" value="DUF5104"/>
</dbReference>
<keyword evidence="2" id="KW-1185">Reference proteome</keyword>
<dbReference type="PATRIC" id="fig|476652.3.peg.3951"/>
<name>A0A0J1FLF2_9FIRM</name>
<accession>A0A0J1FLF2</accession>
<organism evidence="1 2">
    <name type="scientific">Desulfosporosinus acididurans</name>
    <dbReference type="NCBI Taxonomy" id="476652"/>
    <lineage>
        <taxon>Bacteria</taxon>
        <taxon>Bacillati</taxon>
        <taxon>Bacillota</taxon>
        <taxon>Clostridia</taxon>
        <taxon>Eubacteriales</taxon>
        <taxon>Desulfitobacteriaceae</taxon>
        <taxon>Desulfosporosinus</taxon>
    </lineage>
</organism>
<dbReference type="EMBL" id="LDZY01000015">
    <property type="protein sequence ID" value="KLU64305.1"/>
    <property type="molecule type" value="Genomic_DNA"/>
</dbReference>
<evidence type="ECO:0008006" key="3">
    <source>
        <dbReference type="Google" id="ProtNLM"/>
    </source>
</evidence>
<dbReference type="Proteomes" id="UP000036356">
    <property type="component" value="Unassembled WGS sequence"/>
</dbReference>
<sequence>MRKITYAILLIIIACLLSSCSLGGSRAGILNKESDDKKADAQLEQVIVAIQNQDKNALRAMFSKQALAEAKDFDGSMNYLFKLFQGKVQSKKNDGLIVDESDNYGHSTNEVKSFYIVETDKQKYLFFLLEYTTNTDQSNVGLYSLRVIKAEDENTQFSSWQKMKIAGIYKP</sequence>
<proteinExistence type="predicted"/>